<dbReference type="OMA" id="CGHIESE"/>
<organism evidence="2 3">
    <name type="scientific">Emiliania huxleyi (strain CCMP1516)</name>
    <dbReference type="NCBI Taxonomy" id="280463"/>
    <lineage>
        <taxon>Eukaryota</taxon>
        <taxon>Haptista</taxon>
        <taxon>Haptophyta</taxon>
        <taxon>Prymnesiophyceae</taxon>
        <taxon>Isochrysidales</taxon>
        <taxon>Noelaerhabdaceae</taxon>
        <taxon>Emiliania</taxon>
    </lineage>
</organism>
<sequence length="268" mass="28795">MRRATSRFLSCAAAAAWTREAAHGSADPPPPDEHTTRQLVKRWTAQEERPGYAPPSQNWPPPSRSDFATLRRAFTACGAESFDPGHHCGEVAFQYATSLLGGTLCGHIESEREPSEEEISEGIGLMKRLAASGMPSAACGMAYILSCGILAEEDEEAAVRYHQQAASAGFAQSMQEIAIMHYLGDPLPQDAAAAVRYYRQAALLGLSQSMFMMGECLLSGEGIAQDTASALGWFAAAGELGHCSARSRIREVAERDIPVNVSSLMEEV</sequence>
<evidence type="ECO:0000313" key="2">
    <source>
        <dbReference type="EnsemblProtists" id="EOD26188"/>
    </source>
</evidence>
<keyword evidence="3" id="KW-1185">Reference proteome</keyword>
<dbReference type="SMART" id="SM00671">
    <property type="entry name" value="SEL1"/>
    <property type="match status" value="3"/>
</dbReference>
<dbReference type="HOGENOM" id="CLU_1149032_0_0_1"/>
<dbReference type="GO" id="GO:0005789">
    <property type="term" value="C:endoplasmic reticulum membrane"/>
    <property type="evidence" value="ECO:0007669"/>
    <property type="project" value="TreeGrafter"/>
</dbReference>
<dbReference type="InterPro" id="IPR006597">
    <property type="entry name" value="Sel1-like"/>
</dbReference>
<dbReference type="KEGG" id="ehx:EMIHUDRAFT_237001"/>
<dbReference type="SUPFAM" id="SSF81901">
    <property type="entry name" value="HCP-like"/>
    <property type="match status" value="1"/>
</dbReference>
<reference evidence="2" key="2">
    <citation type="submission" date="2024-10" db="UniProtKB">
        <authorList>
            <consortium name="EnsemblProtists"/>
        </authorList>
    </citation>
    <scope>IDENTIFICATION</scope>
</reference>
<dbReference type="InterPro" id="IPR050767">
    <property type="entry name" value="Sel1_AlgK"/>
</dbReference>
<dbReference type="PANTHER" id="PTHR11102:SF147">
    <property type="entry name" value="SEL1L ADAPTOR SUBUNIT OF ERAD E3 UBIQUITIN LIGASE"/>
    <property type="match status" value="1"/>
</dbReference>
<dbReference type="EnsemblProtists" id="EOD26188">
    <property type="protein sequence ID" value="EOD26188"/>
    <property type="gene ID" value="EMIHUDRAFT_237001"/>
</dbReference>
<dbReference type="InterPro" id="IPR011990">
    <property type="entry name" value="TPR-like_helical_dom_sf"/>
</dbReference>
<dbReference type="AlphaFoldDB" id="A0A0D3JRQ3"/>
<dbReference type="GO" id="GO:0036503">
    <property type="term" value="P:ERAD pathway"/>
    <property type="evidence" value="ECO:0007669"/>
    <property type="project" value="TreeGrafter"/>
</dbReference>
<dbReference type="GeneID" id="17271734"/>
<dbReference type="Gene3D" id="1.25.40.10">
    <property type="entry name" value="Tetratricopeptide repeat domain"/>
    <property type="match status" value="1"/>
</dbReference>
<dbReference type="STRING" id="2903.R1CT31"/>
<evidence type="ECO:0000256" key="1">
    <source>
        <dbReference type="ARBA" id="ARBA00038101"/>
    </source>
</evidence>
<comment type="similarity">
    <text evidence="1">Belongs to the sel-1 family.</text>
</comment>
<dbReference type="PANTHER" id="PTHR11102">
    <property type="entry name" value="SEL-1-LIKE PROTEIN"/>
    <property type="match status" value="1"/>
</dbReference>
<accession>A0A0D3JRQ3</accession>
<dbReference type="Pfam" id="PF08238">
    <property type="entry name" value="Sel1"/>
    <property type="match status" value="3"/>
</dbReference>
<proteinExistence type="inferred from homology"/>
<dbReference type="RefSeq" id="XP_005778617.1">
    <property type="nucleotide sequence ID" value="XM_005778560.1"/>
</dbReference>
<reference evidence="3" key="1">
    <citation type="journal article" date="2013" name="Nature">
        <title>Pan genome of the phytoplankton Emiliania underpins its global distribution.</title>
        <authorList>
            <person name="Read B.A."/>
            <person name="Kegel J."/>
            <person name="Klute M.J."/>
            <person name="Kuo A."/>
            <person name="Lefebvre S.C."/>
            <person name="Maumus F."/>
            <person name="Mayer C."/>
            <person name="Miller J."/>
            <person name="Monier A."/>
            <person name="Salamov A."/>
            <person name="Young J."/>
            <person name="Aguilar M."/>
            <person name="Claverie J.M."/>
            <person name="Frickenhaus S."/>
            <person name="Gonzalez K."/>
            <person name="Herman E.K."/>
            <person name="Lin Y.C."/>
            <person name="Napier J."/>
            <person name="Ogata H."/>
            <person name="Sarno A.F."/>
            <person name="Shmutz J."/>
            <person name="Schroeder D."/>
            <person name="de Vargas C."/>
            <person name="Verret F."/>
            <person name="von Dassow P."/>
            <person name="Valentin K."/>
            <person name="Van de Peer Y."/>
            <person name="Wheeler G."/>
            <person name="Dacks J.B."/>
            <person name="Delwiche C.F."/>
            <person name="Dyhrman S.T."/>
            <person name="Glockner G."/>
            <person name="John U."/>
            <person name="Richards T."/>
            <person name="Worden A.Z."/>
            <person name="Zhang X."/>
            <person name="Grigoriev I.V."/>
            <person name="Allen A.E."/>
            <person name="Bidle K."/>
            <person name="Borodovsky M."/>
            <person name="Bowler C."/>
            <person name="Brownlee C."/>
            <person name="Cock J.M."/>
            <person name="Elias M."/>
            <person name="Gladyshev V.N."/>
            <person name="Groth M."/>
            <person name="Guda C."/>
            <person name="Hadaegh A."/>
            <person name="Iglesias-Rodriguez M.D."/>
            <person name="Jenkins J."/>
            <person name="Jones B.M."/>
            <person name="Lawson T."/>
            <person name="Leese F."/>
            <person name="Lindquist E."/>
            <person name="Lobanov A."/>
            <person name="Lomsadze A."/>
            <person name="Malik S.B."/>
            <person name="Marsh M.E."/>
            <person name="Mackinder L."/>
            <person name="Mock T."/>
            <person name="Mueller-Roeber B."/>
            <person name="Pagarete A."/>
            <person name="Parker M."/>
            <person name="Probert I."/>
            <person name="Quesneville H."/>
            <person name="Raines C."/>
            <person name="Rensing S.A."/>
            <person name="Riano-Pachon D.M."/>
            <person name="Richier S."/>
            <person name="Rokitta S."/>
            <person name="Shiraiwa Y."/>
            <person name="Soanes D.M."/>
            <person name="van der Giezen M."/>
            <person name="Wahlund T.M."/>
            <person name="Williams B."/>
            <person name="Wilson W."/>
            <person name="Wolfe G."/>
            <person name="Wurch L.L."/>
        </authorList>
    </citation>
    <scope>NUCLEOTIDE SEQUENCE</scope>
</reference>
<dbReference type="Proteomes" id="UP000013827">
    <property type="component" value="Unassembled WGS sequence"/>
</dbReference>
<name>A0A0D3JRQ3_EMIH1</name>
<dbReference type="PaxDb" id="2903-EOD26188"/>
<evidence type="ECO:0000313" key="3">
    <source>
        <dbReference type="Proteomes" id="UP000013827"/>
    </source>
</evidence>
<protein>
    <submittedName>
        <fullName evidence="2">Uncharacterized protein</fullName>
    </submittedName>
</protein>